<dbReference type="Gene3D" id="3.30.160.60">
    <property type="entry name" value="Classic Zinc Finger"/>
    <property type="match status" value="1"/>
</dbReference>
<dbReference type="Gramene" id="CDP00218">
    <property type="protein sequence ID" value="CDP00218"/>
    <property type="gene ID" value="GSCOC_T00032097001"/>
</dbReference>
<dbReference type="GO" id="GO:0009740">
    <property type="term" value="P:gibberellic acid mediated signaling pathway"/>
    <property type="evidence" value="ECO:0007669"/>
    <property type="project" value="TreeGrafter"/>
</dbReference>
<dbReference type="GO" id="GO:0008270">
    <property type="term" value="F:zinc ion binding"/>
    <property type="evidence" value="ECO:0007669"/>
    <property type="project" value="UniProtKB-KW"/>
</dbReference>
<dbReference type="GO" id="GO:0010090">
    <property type="term" value="P:trichome morphogenesis"/>
    <property type="evidence" value="ECO:0007669"/>
    <property type="project" value="InterPro"/>
</dbReference>
<reference evidence="5" key="1">
    <citation type="journal article" date="2014" name="Science">
        <title>The coffee genome provides insight into the convergent evolution of caffeine biosynthesis.</title>
        <authorList>
            <person name="Denoeud F."/>
            <person name="Carretero-Paulet L."/>
            <person name="Dereeper A."/>
            <person name="Droc G."/>
            <person name="Guyot R."/>
            <person name="Pietrella M."/>
            <person name="Zheng C."/>
            <person name="Alberti A."/>
            <person name="Anthony F."/>
            <person name="Aprea G."/>
            <person name="Aury J.M."/>
            <person name="Bento P."/>
            <person name="Bernard M."/>
            <person name="Bocs S."/>
            <person name="Campa C."/>
            <person name="Cenci A."/>
            <person name="Combes M.C."/>
            <person name="Crouzillat D."/>
            <person name="Da Silva C."/>
            <person name="Daddiego L."/>
            <person name="De Bellis F."/>
            <person name="Dussert S."/>
            <person name="Garsmeur O."/>
            <person name="Gayraud T."/>
            <person name="Guignon V."/>
            <person name="Jahn K."/>
            <person name="Jamilloux V."/>
            <person name="Joet T."/>
            <person name="Labadie K."/>
            <person name="Lan T."/>
            <person name="Leclercq J."/>
            <person name="Lepelley M."/>
            <person name="Leroy T."/>
            <person name="Li L.T."/>
            <person name="Librado P."/>
            <person name="Lopez L."/>
            <person name="Munoz A."/>
            <person name="Noel B."/>
            <person name="Pallavicini A."/>
            <person name="Perrotta G."/>
            <person name="Poncet V."/>
            <person name="Pot D."/>
            <person name="Priyono X."/>
            <person name="Rigoreau M."/>
            <person name="Rouard M."/>
            <person name="Rozas J."/>
            <person name="Tranchant-Dubreuil C."/>
            <person name="VanBuren R."/>
            <person name="Zhang Q."/>
            <person name="Andrade A.C."/>
            <person name="Argout X."/>
            <person name="Bertrand B."/>
            <person name="de Kochko A."/>
            <person name="Graziosi G."/>
            <person name="Henry R.J."/>
            <person name="Jayarama X."/>
            <person name="Ming R."/>
            <person name="Nagai C."/>
            <person name="Rounsley S."/>
            <person name="Sankoff D."/>
            <person name="Giuliano G."/>
            <person name="Albert V.A."/>
            <person name="Wincker P."/>
            <person name="Lashermes P."/>
        </authorList>
    </citation>
    <scope>NUCLEOTIDE SEQUENCE [LARGE SCALE GENOMIC DNA]</scope>
    <source>
        <strain evidence="5">cv. DH200-94</strain>
    </source>
</reference>
<feature type="region of interest" description="Disordered" evidence="2">
    <location>
        <begin position="47"/>
        <end position="89"/>
    </location>
</feature>
<dbReference type="EMBL" id="HG739089">
    <property type="protein sequence ID" value="CDP00218.1"/>
    <property type="molecule type" value="Genomic_DNA"/>
</dbReference>
<dbReference type="OMA" id="FIYKPCH"/>
<dbReference type="PROSITE" id="PS50157">
    <property type="entry name" value="ZINC_FINGER_C2H2_2"/>
    <property type="match status" value="1"/>
</dbReference>
<keyword evidence="5" id="KW-1185">Reference proteome</keyword>
<feature type="compositionally biased region" description="Polar residues" evidence="2">
    <location>
        <begin position="1"/>
        <end position="14"/>
    </location>
</feature>
<dbReference type="GO" id="GO:0005634">
    <property type="term" value="C:nucleus"/>
    <property type="evidence" value="ECO:0007669"/>
    <property type="project" value="TreeGrafter"/>
</dbReference>
<evidence type="ECO:0000256" key="2">
    <source>
        <dbReference type="SAM" id="MobiDB-lite"/>
    </source>
</evidence>
<feature type="compositionally biased region" description="Basic and acidic residues" evidence="2">
    <location>
        <begin position="15"/>
        <end position="24"/>
    </location>
</feature>
<evidence type="ECO:0000259" key="3">
    <source>
        <dbReference type="PROSITE" id="PS50157"/>
    </source>
</evidence>
<protein>
    <recommendedName>
        <fullName evidence="3">C2H2-type domain-containing protein</fullName>
    </recommendedName>
</protein>
<dbReference type="GO" id="GO:0000976">
    <property type="term" value="F:transcription cis-regulatory region binding"/>
    <property type="evidence" value="ECO:0007669"/>
    <property type="project" value="TreeGrafter"/>
</dbReference>
<dbReference type="InterPro" id="IPR044299">
    <property type="entry name" value="GIS3/ZFP5/ZFP6"/>
</dbReference>
<dbReference type="Proteomes" id="UP000295252">
    <property type="component" value="Chromosome III"/>
</dbReference>
<dbReference type="InParanoid" id="A0A068TY15"/>
<keyword evidence="1" id="KW-0862">Zinc</keyword>
<dbReference type="InterPro" id="IPR013087">
    <property type="entry name" value="Znf_C2H2_type"/>
</dbReference>
<proteinExistence type="predicted"/>
<organism evidence="4 5">
    <name type="scientific">Coffea canephora</name>
    <name type="common">Robusta coffee</name>
    <dbReference type="NCBI Taxonomy" id="49390"/>
    <lineage>
        <taxon>Eukaryota</taxon>
        <taxon>Viridiplantae</taxon>
        <taxon>Streptophyta</taxon>
        <taxon>Embryophyta</taxon>
        <taxon>Tracheophyta</taxon>
        <taxon>Spermatophyta</taxon>
        <taxon>Magnoliopsida</taxon>
        <taxon>eudicotyledons</taxon>
        <taxon>Gunneridae</taxon>
        <taxon>Pentapetalae</taxon>
        <taxon>asterids</taxon>
        <taxon>lamiids</taxon>
        <taxon>Gentianales</taxon>
        <taxon>Rubiaceae</taxon>
        <taxon>Ixoroideae</taxon>
        <taxon>Gardenieae complex</taxon>
        <taxon>Bertiereae - Coffeeae clade</taxon>
        <taxon>Coffeeae</taxon>
        <taxon>Coffea</taxon>
    </lineage>
</organism>
<accession>A0A068TY15</accession>
<feature type="compositionally biased region" description="Low complexity" evidence="2">
    <location>
        <begin position="58"/>
        <end position="68"/>
    </location>
</feature>
<feature type="compositionally biased region" description="Basic and acidic residues" evidence="2">
    <location>
        <begin position="78"/>
        <end position="89"/>
    </location>
</feature>
<dbReference type="STRING" id="49390.A0A068TY15"/>
<dbReference type="AlphaFoldDB" id="A0A068TY15"/>
<dbReference type="FunCoup" id="A0A068TY15">
    <property type="interactions" value="1"/>
</dbReference>
<gene>
    <name evidence="4" type="ORF">GSCOC_T00032097001</name>
</gene>
<feature type="region of interest" description="Disordered" evidence="2">
    <location>
        <begin position="1"/>
        <end position="24"/>
    </location>
</feature>
<dbReference type="PROSITE" id="PS00028">
    <property type="entry name" value="ZINC_FINGER_C2H2_1"/>
    <property type="match status" value="1"/>
</dbReference>
<sequence>MEKSISNLSSPSRNNGEKKAYAEKPSVEKKLKLFGFELDPCQNGDHNDLKGLFENDESVNSSSSTVSSGRDQILDQNLPKEKTPPREPADDKKFVCQYCLKCFANSQALGGHQNAHKKERMRKKRLQLQARKASLSYYLQPFQNRHSFNFYASSPLYHDPSFSAPHEFTISEESQISFSSPYDQDANMVNGSHVSRSWYALPSAQAPFQQDSASCKFTLTHVDKSRENRAVIKPSSPLPRSKQNCRSVDLQLGLSLHSTI</sequence>
<dbReference type="OrthoDB" id="1939583at2759"/>
<evidence type="ECO:0000313" key="5">
    <source>
        <dbReference type="Proteomes" id="UP000295252"/>
    </source>
</evidence>
<evidence type="ECO:0000313" key="4">
    <source>
        <dbReference type="EMBL" id="CDP00218.1"/>
    </source>
</evidence>
<dbReference type="GO" id="GO:0003700">
    <property type="term" value="F:DNA-binding transcription factor activity"/>
    <property type="evidence" value="ECO:0007669"/>
    <property type="project" value="TreeGrafter"/>
</dbReference>
<dbReference type="PhylomeDB" id="A0A068TY15"/>
<dbReference type="PANTHER" id="PTHR46353:SF5">
    <property type="entry name" value="ZINC FINGER PROTEIN 5"/>
    <property type="match status" value="1"/>
</dbReference>
<name>A0A068TY15_COFCA</name>
<evidence type="ECO:0000256" key="1">
    <source>
        <dbReference type="PROSITE-ProRule" id="PRU00042"/>
    </source>
</evidence>
<dbReference type="GO" id="GO:0009736">
    <property type="term" value="P:cytokinin-activated signaling pathway"/>
    <property type="evidence" value="ECO:0007669"/>
    <property type="project" value="TreeGrafter"/>
</dbReference>
<dbReference type="PANTHER" id="PTHR46353">
    <property type="entry name" value="ZINC FINGER PROTEIN 5"/>
    <property type="match status" value="1"/>
</dbReference>
<feature type="domain" description="C2H2-type" evidence="3">
    <location>
        <begin position="94"/>
        <end position="121"/>
    </location>
</feature>
<keyword evidence="1" id="KW-0863">Zinc-finger</keyword>
<keyword evidence="1" id="KW-0479">Metal-binding</keyword>
<dbReference type="InterPro" id="IPR036236">
    <property type="entry name" value="Znf_C2H2_sf"/>
</dbReference>
<dbReference type="SUPFAM" id="SSF57667">
    <property type="entry name" value="beta-beta-alpha zinc fingers"/>
    <property type="match status" value="1"/>
</dbReference>